<dbReference type="GO" id="GO:0032787">
    <property type="term" value="P:monocarboxylic acid metabolic process"/>
    <property type="evidence" value="ECO:0007669"/>
    <property type="project" value="UniProtKB-ARBA"/>
</dbReference>
<dbReference type="InterPro" id="IPR057326">
    <property type="entry name" value="KR_dom"/>
</dbReference>
<keyword evidence="5" id="KW-1185">Reference proteome</keyword>
<evidence type="ECO:0000259" key="3">
    <source>
        <dbReference type="SMART" id="SM00822"/>
    </source>
</evidence>
<dbReference type="KEGG" id="sbae:DSM104329_03699"/>
<dbReference type="InterPro" id="IPR036291">
    <property type="entry name" value="NAD(P)-bd_dom_sf"/>
</dbReference>
<name>A0A9E6XZE2_9ACTN</name>
<dbReference type="EC" id="1.-.-.-" evidence="4"/>
<comment type="similarity">
    <text evidence="1">Belongs to the short-chain dehydrogenases/reductases (SDR) family.</text>
</comment>
<dbReference type="Pfam" id="PF13561">
    <property type="entry name" value="adh_short_C2"/>
    <property type="match status" value="1"/>
</dbReference>
<evidence type="ECO:0000313" key="5">
    <source>
        <dbReference type="Proteomes" id="UP001162834"/>
    </source>
</evidence>
<evidence type="ECO:0000256" key="2">
    <source>
        <dbReference type="ARBA" id="ARBA00023002"/>
    </source>
</evidence>
<dbReference type="PANTHER" id="PTHR42879:SF2">
    <property type="entry name" value="3-OXOACYL-[ACYL-CARRIER-PROTEIN] REDUCTASE FABG"/>
    <property type="match status" value="1"/>
</dbReference>
<sequence>MRELDGQVAIVTGAARGLGRAIAVALGKAGAVVYGADLSDCAESAAAVEAAGGTFASRSVDATDQLAAARVVDDIIGERGRVDVLVNNAGRWIDLARRPFWEIPVDEYDAVMAVNARSVFVMSRAVSEPMRRARSGRIVNFTSATVSFGMPDLIHYVAAKAAIVGLTRSMARELGPFGVACNAVSPGLVPTDAGRAVMPAEWYDEVIGTQLLEGAITPEDIAACVRFLAGPGARMITGEIVNVSAGSTMGAT</sequence>
<proteinExistence type="inferred from homology"/>
<dbReference type="SUPFAM" id="SSF51735">
    <property type="entry name" value="NAD(P)-binding Rossmann-fold domains"/>
    <property type="match status" value="1"/>
</dbReference>
<dbReference type="InterPro" id="IPR020904">
    <property type="entry name" value="Sc_DH/Rdtase_CS"/>
</dbReference>
<feature type="domain" description="Ketoreductase" evidence="3">
    <location>
        <begin position="7"/>
        <end position="187"/>
    </location>
</feature>
<reference evidence="4" key="1">
    <citation type="journal article" date="2022" name="Int. J. Syst. Evol. Microbiol.">
        <title>Pseudomonas aegrilactucae sp. nov. and Pseudomonas morbosilactucae sp. nov., pathogens causing bacterial rot of lettuce in Japan.</title>
        <authorList>
            <person name="Sawada H."/>
            <person name="Fujikawa T."/>
            <person name="Satou M."/>
        </authorList>
    </citation>
    <scope>NUCLEOTIDE SEQUENCE</scope>
    <source>
        <strain evidence="4">0166_1</strain>
    </source>
</reference>
<dbReference type="GO" id="GO:0016491">
    <property type="term" value="F:oxidoreductase activity"/>
    <property type="evidence" value="ECO:0007669"/>
    <property type="project" value="UniProtKB-KW"/>
</dbReference>
<dbReference type="PANTHER" id="PTHR42879">
    <property type="entry name" value="3-OXOACYL-(ACYL-CARRIER-PROTEIN) REDUCTASE"/>
    <property type="match status" value="1"/>
</dbReference>
<accession>A0A9E6XZE2</accession>
<organism evidence="4 5">
    <name type="scientific">Capillimicrobium parvum</name>
    <dbReference type="NCBI Taxonomy" id="2884022"/>
    <lineage>
        <taxon>Bacteria</taxon>
        <taxon>Bacillati</taxon>
        <taxon>Actinomycetota</taxon>
        <taxon>Thermoleophilia</taxon>
        <taxon>Solirubrobacterales</taxon>
        <taxon>Capillimicrobiaceae</taxon>
        <taxon>Capillimicrobium</taxon>
    </lineage>
</organism>
<evidence type="ECO:0000256" key="1">
    <source>
        <dbReference type="ARBA" id="ARBA00006484"/>
    </source>
</evidence>
<dbReference type="Proteomes" id="UP001162834">
    <property type="component" value="Chromosome"/>
</dbReference>
<dbReference type="Gene3D" id="3.40.50.720">
    <property type="entry name" value="NAD(P)-binding Rossmann-like Domain"/>
    <property type="match status" value="1"/>
</dbReference>
<dbReference type="CDD" id="cd05233">
    <property type="entry name" value="SDR_c"/>
    <property type="match status" value="1"/>
</dbReference>
<dbReference type="FunFam" id="3.40.50.720:FF:000084">
    <property type="entry name" value="Short-chain dehydrogenase reductase"/>
    <property type="match status" value="1"/>
</dbReference>
<dbReference type="RefSeq" id="WP_259311341.1">
    <property type="nucleotide sequence ID" value="NZ_CP087164.1"/>
</dbReference>
<protein>
    <submittedName>
        <fullName evidence="4">Oxidoreductase</fullName>
        <ecNumber evidence="4">1.-.-.-</ecNumber>
    </submittedName>
</protein>
<dbReference type="PRINTS" id="PR00081">
    <property type="entry name" value="GDHRDH"/>
</dbReference>
<dbReference type="AlphaFoldDB" id="A0A9E6XZE2"/>
<keyword evidence="2 4" id="KW-0560">Oxidoreductase</keyword>
<gene>
    <name evidence="4" type="ORF">DSM104329_03699</name>
</gene>
<dbReference type="EMBL" id="CP087164">
    <property type="protein sequence ID" value="UGS37284.1"/>
    <property type="molecule type" value="Genomic_DNA"/>
</dbReference>
<dbReference type="InterPro" id="IPR050259">
    <property type="entry name" value="SDR"/>
</dbReference>
<dbReference type="SMART" id="SM00822">
    <property type="entry name" value="PKS_KR"/>
    <property type="match status" value="1"/>
</dbReference>
<dbReference type="InterPro" id="IPR002347">
    <property type="entry name" value="SDR_fam"/>
</dbReference>
<dbReference type="PROSITE" id="PS00061">
    <property type="entry name" value="ADH_SHORT"/>
    <property type="match status" value="1"/>
</dbReference>
<dbReference type="PRINTS" id="PR00080">
    <property type="entry name" value="SDRFAMILY"/>
</dbReference>
<evidence type="ECO:0000313" key="4">
    <source>
        <dbReference type="EMBL" id="UGS37284.1"/>
    </source>
</evidence>